<reference evidence="1" key="1">
    <citation type="submission" date="2022-11" db="EMBL/GenBank/DDBJ databases">
        <title>Centuries of genome instability and evolution in soft-shell clam transmissible cancer (bioRxiv).</title>
        <authorList>
            <person name="Hart S.F.M."/>
            <person name="Yonemitsu M.A."/>
            <person name="Giersch R.M."/>
            <person name="Beal B.F."/>
            <person name="Arriagada G."/>
            <person name="Davis B.W."/>
            <person name="Ostrander E.A."/>
            <person name="Goff S.P."/>
            <person name="Metzger M.J."/>
        </authorList>
    </citation>
    <scope>NUCLEOTIDE SEQUENCE</scope>
    <source>
        <strain evidence="1">MELC-2E11</strain>
        <tissue evidence="1">Siphon/mantle</tissue>
    </source>
</reference>
<accession>A0ABY7G7N5</accession>
<organism evidence="1 2">
    <name type="scientific">Mya arenaria</name>
    <name type="common">Soft-shell clam</name>
    <dbReference type="NCBI Taxonomy" id="6604"/>
    <lineage>
        <taxon>Eukaryota</taxon>
        <taxon>Metazoa</taxon>
        <taxon>Spiralia</taxon>
        <taxon>Lophotrochozoa</taxon>
        <taxon>Mollusca</taxon>
        <taxon>Bivalvia</taxon>
        <taxon>Autobranchia</taxon>
        <taxon>Heteroconchia</taxon>
        <taxon>Euheterodonta</taxon>
        <taxon>Imparidentia</taxon>
        <taxon>Neoheterodontei</taxon>
        <taxon>Myida</taxon>
        <taxon>Myoidea</taxon>
        <taxon>Myidae</taxon>
        <taxon>Mya</taxon>
    </lineage>
</organism>
<evidence type="ECO:0000313" key="2">
    <source>
        <dbReference type="Proteomes" id="UP001164746"/>
    </source>
</evidence>
<sequence length="184" mass="20181">MENGQDGVRGEFATRHAVKVPSEDQEHAVVPHQAKEVVIAQDQILEHDPAILYIVQVRVKISLPCFVFCGNTIDTIFANGRDGVRGEFATRHAVKVPSEDQEHVVVPHQAKEVVIAQDQILEHDPAILYIVQVMAAGANGQTGLLVVEVKRGQGHAIIQLLNLEVRTVLGTRPTLQIAQEMCAH</sequence>
<protein>
    <submittedName>
        <fullName evidence="1">Uncharacterized protein</fullName>
    </submittedName>
</protein>
<feature type="non-terminal residue" evidence="1">
    <location>
        <position position="184"/>
    </location>
</feature>
<name>A0ABY7G7N5_MYAAR</name>
<dbReference type="Proteomes" id="UP001164746">
    <property type="component" value="Chromosome 16"/>
</dbReference>
<keyword evidence="2" id="KW-1185">Reference proteome</keyword>
<proteinExistence type="predicted"/>
<evidence type="ECO:0000313" key="1">
    <source>
        <dbReference type="EMBL" id="WAR29061.1"/>
    </source>
</evidence>
<dbReference type="EMBL" id="CP111027">
    <property type="protein sequence ID" value="WAR29061.1"/>
    <property type="molecule type" value="Genomic_DNA"/>
</dbReference>
<gene>
    <name evidence="1" type="ORF">MAR_002629</name>
</gene>